<evidence type="ECO:0000313" key="1">
    <source>
        <dbReference type="EMBL" id="KAI4465857.1"/>
    </source>
</evidence>
<keyword evidence="2" id="KW-1185">Reference proteome</keyword>
<name>A0ACB9TGH9_HOLOL</name>
<organism evidence="1 2">
    <name type="scientific">Holotrichia oblita</name>
    <name type="common">Chafer beetle</name>
    <dbReference type="NCBI Taxonomy" id="644536"/>
    <lineage>
        <taxon>Eukaryota</taxon>
        <taxon>Metazoa</taxon>
        <taxon>Ecdysozoa</taxon>
        <taxon>Arthropoda</taxon>
        <taxon>Hexapoda</taxon>
        <taxon>Insecta</taxon>
        <taxon>Pterygota</taxon>
        <taxon>Neoptera</taxon>
        <taxon>Endopterygota</taxon>
        <taxon>Coleoptera</taxon>
        <taxon>Polyphaga</taxon>
        <taxon>Scarabaeiformia</taxon>
        <taxon>Scarabaeidae</taxon>
        <taxon>Melolonthinae</taxon>
        <taxon>Holotrichia</taxon>
    </lineage>
</organism>
<dbReference type="EMBL" id="CM043017">
    <property type="protein sequence ID" value="KAI4465857.1"/>
    <property type="molecule type" value="Genomic_DNA"/>
</dbReference>
<comment type="caution">
    <text evidence="1">The sequence shown here is derived from an EMBL/GenBank/DDBJ whole genome shotgun (WGS) entry which is preliminary data.</text>
</comment>
<reference evidence="1" key="1">
    <citation type="submission" date="2022-04" db="EMBL/GenBank/DDBJ databases">
        <title>Chromosome-scale genome assembly of Holotrichia oblita Faldermann.</title>
        <authorList>
            <person name="Rongchong L."/>
        </authorList>
    </citation>
    <scope>NUCLEOTIDE SEQUENCE</scope>
    <source>
        <strain evidence="1">81SQS9</strain>
    </source>
</reference>
<protein>
    <submittedName>
        <fullName evidence="1">Zinc finger c2h2 type</fullName>
    </submittedName>
</protein>
<gene>
    <name evidence="1" type="ORF">MML48_3g00005544</name>
</gene>
<dbReference type="Proteomes" id="UP001056778">
    <property type="component" value="Chromosome 3"/>
</dbReference>
<evidence type="ECO:0000313" key="2">
    <source>
        <dbReference type="Proteomes" id="UP001056778"/>
    </source>
</evidence>
<proteinExistence type="predicted"/>
<accession>A0ACB9TGH9</accession>
<sequence length="344" mass="40359">MLFDLMCYTCLNKDKHDLLDIQKHGKDLIPFKQKLMECLPINLVELSAMKMCRTCIRHLRITYKFLKMLQSNQESLKQLVKQETIIVKTETSYNINEDTKESVQIEEGAYITENNSCTLPDDVKSNLEDTVIFSCEKCSDCYTNLEESEEHICENKEFVMKFDEELNETVTCDANSNEKKPYKHLEKCLKCALCDYVLETRPQLKKHMRQVHSTDMVYFCSFCSKGFKQLYHLREHISMHTVTDNASYHSQKIEKPLSSSWGKVDIPNWLTSKEIQYDEDMVRHDAFRNVTPTTWQKCIHHVIKEESRMKHLYTIIDNVIEPFIIRVGEHNDCEDFVSSSISSS</sequence>